<organism evidence="5 6">
    <name type="scientific">Vibrio algivorus</name>
    <dbReference type="NCBI Taxonomy" id="1667024"/>
    <lineage>
        <taxon>Bacteria</taxon>
        <taxon>Pseudomonadati</taxon>
        <taxon>Pseudomonadota</taxon>
        <taxon>Gammaproteobacteria</taxon>
        <taxon>Vibrionales</taxon>
        <taxon>Vibrionaceae</taxon>
        <taxon>Vibrio</taxon>
    </lineage>
</organism>
<dbReference type="SMART" id="SM00796">
    <property type="entry name" value="AHS1"/>
    <property type="match status" value="1"/>
</dbReference>
<evidence type="ECO:0000256" key="1">
    <source>
        <dbReference type="ARBA" id="ARBA00022741"/>
    </source>
</evidence>
<evidence type="ECO:0000256" key="3">
    <source>
        <dbReference type="ARBA" id="ARBA00022840"/>
    </source>
</evidence>
<dbReference type="InterPro" id="IPR029000">
    <property type="entry name" value="Cyclophilin-like_dom_sf"/>
</dbReference>
<keyword evidence="6" id="KW-1185">Reference proteome</keyword>
<dbReference type="EMBL" id="BSPV01000008">
    <property type="protein sequence ID" value="GLT15391.1"/>
    <property type="molecule type" value="Genomic_DNA"/>
</dbReference>
<dbReference type="InterPro" id="IPR010016">
    <property type="entry name" value="PxpB"/>
</dbReference>
<sequence>MKTQIISENTIMVYFTNTIDAETSEKVTQALYALQNSLGNFILDAIPSYHSILITVDILQTGMSDFQQQVEILLSQSSSTARPLPHLEIELPVYYGEEVALDAAEICAHSGLSWPEVVEIHSQTSYRVYAIGFALGFAYLGNLDSRLQMPRKSTPRTRVPKGSVAIAEQQTAVYPKASPGGWHIIGRTPISLVDFERENLSLFYIGAQVRFKAISRQQFIDMGGDLNTSEQIDTDKRAKS</sequence>
<protein>
    <submittedName>
        <fullName evidence="5">Allophanate hydrolase</fullName>
    </submittedName>
</protein>
<dbReference type="NCBIfam" id="TIGR00370">
    <property type="entry name" value="5-oxoprolinase subunit PxpB"/>
    <property type="match status" value="1"/>
</dbReference>
<dbReference type="SUPFAM" id="SSF50891">
    <property type="entry name" value="Cyclophilin-like"/>
    <property type="match status" value="1"/>
</dbReference>
<name>A0ABQ6ERM9_9VIBR</name>
<keyword evidence="1" id="KW-0547">Nucleotide-binding</keyword>
<proteinExistence type="predicted"/>
<evidence type="ECO:0000313" key="6">
    <source>
        <dbReference type="Proteomes" id="UP001157156"/>
    </source>
</evidence>
<accession>A0ABQ6ERM9</accession>
<dbReference type="PANTHER" id="PTHR34698">
    <property type="entry name" value="5-OXOPROLINASE SUBUNIT B"/>
    <property type="match status" value="1"/>
</dbReference>
<comment type="caution">
    <text evidence="5">The sequence shown here is derived from an EMBL/GenBank/DDBJ whole genome shotgun (WGS) entry which is preliminary data.</text>
</comment>
<dbReference type="Proteomes" id="UP001157156">
    <property type="component" value="Unassembled WGS sequence"/>
</dbReference>
<dbReference type="GO" id="GO:0016787">
    <property type="term" value="F:hydrolase activity"/>
    <property type="evidence" value="ECO:0007669"/>
    <property type="project" value="UniProtKB-KW"/>
</dbReference>
<evidence type="ECO:0000256" key="2">
    <source>
        <dbReference type="ARBA" id="ARBA00022801"/>
    </source>
</evidence>
<dbReference type="InterPro" id="IPR003833">
    <property type="entry name" value="CT_C_D"/>
</dbReference>
<dbReference type="Gene3D" id="2.40.100.10">
    <property type="entry name" value="Cyclophilin-like"/>
    <property type="match status" value="1"/>
</dbReference>
<dbReference type="Pfam" id="PF02682">
    <property type="entry name" value="CT_C_D"/>
    <property type="match status" value="1"/>
</dbReference>
<keyword evidence="2 5" id="KW-0378">Hydrolase</keyword>
<dbReference type="Gene3D" id="3.30.1360.40">
    <property type="match status" value="1"/>
</dbReference>
<reference evidence="6" key="1">
    <citation type="journal article" date="2019" name="Int. J. Syst. Evol. Microbiol.">
        <title>The Global Catalogue of Microorganisms (GCM) 10K type strain sequencing project: providing services to taxonomists for standard genome sequencing and annotation.</title>
        <authorList>
            <consortium name="The Broad Institute Genomics Platform"/>
            <consortium name="The Broad Institute Genome Sequencing Center for Infectious Disease"/>
            <person name="Wu L."/>
            <person name="Ma J."/>
        </authorList>
    </citation>
    <scope>NUCLEOTIDE SEQUENCE [LARGE SCALE GENOMIC DNA]</scope>
    <source>
        <strain evidence="6">NBRC 111146</strain>
    </source>
</reference>
<evidence type="ECO:0000259" key="4">
    <source>
        <dbReference type="SMART" id="SM00796"/>
    </source>
</evidence>
<keyword evidence="3" id="KW-0067">ATP-binding</keyword>
<evidence type="ECO:0000313" key="5">
    <source>
        <dbReference type="EMBL" id="GLT15391.1"/>
    </source>
</evidence>
<dbReference type="PANTHER" id="PTHR34698:SF2">
    <property type="entry name" value="5-OXOPROLINASE SUBUNIT B"/>
    <property type="match status" value="1"/>
</dbReference>
<gene>
    <name evidence="5" type="primary">ybgJ</name>
    <name evidence="5" type="ORF">GCM10007931_23660</name>
</gene>
<feature type="domain" description="Carboxyltransferase" evidence="4">
    <location>
        <begin position="1"/>
        <end position="203"/>
    </location>
</feature>
<dbReference type="RefSeq" id="WP_089123741.1">
    <property type="nucleotide sequence ID" value="NZ_BSPV01000008.1"/>
</dbReference>
<dbReference type="SUPFAM" id="SSF160467">
    <property type="entry name" value="PH0987 N-terminal domain-like"/>
    <property type="match status" value="1"/>
</dbReference>